<dbReference type="Pfam" id="PF07303">
    <property type="entry name" value="Occludin_ELL"/>
    <property type="match status" value="1"/>
</dbReference>
<organism evidence="5 6">
    <name type="scientific">Catagonus wagneri</name>
    <name type="common">Chacoan peccary</name>
    <dbReference type="NCBI Taxonomy" id="51154"/>
    <lineage>
        <taxon>Eukaryota</taxon>
        <taxon>Metazoa</taxon>
        <taxon>Chordata</taxon>
        <taxon>Craniata</taxon>
        <taxon>Vertebrata</taxon>
        <taxon>Euteleostomi</taxon>
        <taxon>Mammalia</taxon>
        <taxon>Eutheria</taxon>
        <taxon>Laurasiatheria</taxon>
        <taxon>Artiodactyla</taxon>
        <taxon>Suina</taxon>
        <taxon>Tayassuidae</taxon>
        <taxon>Catagonus</taxon>
    </lineage>
</organism>
<reference evidence="5" key="2">
    <citation type="submission" date="2025-09" db="UniProtKB">
        <authorList>
            <consortium name="Ensembl"/>
        </authorList>
    </citation>
    <scope>IDENTIFICATION</scope>
</reference>
<dbReference type="GO" id="GO:0042795">
    <property type="term" value="P:snRNA transcription by RNA polymerase II"/>
    <property type="evidence" value="ECO:0007669"/>
    <property type="project" value="TreeGrafter"/>
</dbReference>
<sequence>LNARKKVRISHLTATVKSTSNGRVSNTSAGSILGHPPASEATANPIPPPLPTTHLLISNPPQPAYSKCSSYSFPEGPETQDPYVDSENSRLSQLQQGEYTSLETLPSTSIQRKYPKLMEKKHLPSDEFKYKFMERKAKNQDDDIKIMEKEKTNCERQGEGAKPNSSEKVKGVCASSGKTSSASEIPDYLTDYVTIVSSQQRQRYEQEFRVEFEEYKGLYNKMLTLSSIFVYLNSKRKQFTPDSKEYQDINKEITLEYQKMKQKNPYYCAERCRYLYLYNKLVHIKMLINNYDQQQAESQH</sequence>
<dbReference type="PANTHER" id="PTHR23288">
    <property type="entry name" value="OCCLUDIN AND RNA POLYMERASE II ELONGATION FACTOR ELL"/>
    <property type="match status" value="1"/>
</dbReference>
<evidence type="ECO:0000259" key="4">
    <source>
        <dbReference type="PROSITE" id="PS51980"/>
    </source>
</evidence>
<dbReference type="Proteomes" id="UP000694540">
    <property type="component" value="Unplaced"/>
</dbReference>
<dbReference type="InterPro" id="IPR010844">
    <property type="entry name" value="Occludin_ELL"/>
</dbReference>
<reference evidence="5" key="1">
    <citation type="submission" date="2025-08" db="UniProtKB">
        <authorList>
            <consortium name="Ensembl"/>
        </authorList>
    </citation>
    <scope>IDENTIFICATION</scope>
</reference>
<feature type="compositionally biased region" description="Basic and acidic residues" evidence="3">
    <location>
        <begin position="152"/>
        <end position="170"/>
    </location>
</feature>
<feature type="domain" description="OCEL" evidence="4">
    <location>
        <begin position="186"/>
        <end position="296"/>
    </location>
</feature>
<dbReference type="AlphaFoldDB" id="A0A8C3WKZ1"/>
<evidence type="ECO:0000256" key="1">
    <source>
        <dbReference type="ARBA" id="ARBA00009171"/>
    </source>
</evidence>
<evidence type="ECO:0000313" key="6">
    <source>
        <dbReference type="Proteomes" id="UP000694540"/>
    </source>
</evidence>
<dbReference type="GO" id="GO:0008023">
    <property type="term" value="C:transcription elongation factor complex"/>
    <property type="evidence" value="ECO:0007669"/>
    <property type="project" value="TreeGrafter"/>
</dbReference>
<evidence type="ECO:0000256" key="2">
    <source>
        <dbReference type="PROSITE-ProRule" id="PRU01324"/>
    </source>
</evidence>
<proteinExistence type="inferred from homology"/>
<name>A0A8C3WKZ1_9CETA</name>
<dbReference type="Ensembl" id="ENSCWAT00000017067.1">
    <property type="protein sequence ID" value="ENSCWAP00000015720.1"/>
    <property type="gene ID" value="ENSCWAG00000012208.1"/>
</dbReference>
<feature type="region of interest" description="Disordered" evidence="3">
    <location>
        <begin position="152"/>
        <end position="172"/>
    </location>
</feature>
<dbReference type="Gene3D" id="6.10.140.340">
    <property type="match status" value="1"/>
</dbReference>
<keyword evidence="6" id="KW-1185">Reference proteome</keyword>
<dbReference type="GO" id="GO:0000987">
    <property type="term" value="F:cis-regulatory region sequence-specific DNA binding"/>
    <property type="evidence" value="ECO:0007669"/>
    <property type="project" value="TreeGrafter"/>
</dbReference>
<feature type="region of interest" description="Disordered" evidence="3">
    <location>
        <begin position="60"/>
        <end position="85"/>
    </location>
</feature>
<protein>
    <recommendedName>
        <fullName evidence="4">OCEL domain-containing protein</fullName>
    </recommendedName>
</protein>
<evidence type="ECO:0000313" key="5">
    <source>
        <dbReference type="Ensembl" id="ENSCWAP00000015720.1"/>
    </source>
</evidence>
<dbReference type="PANTHER" id="PTHR23288:SF40">
    <property type="entry name" value="OCEL DOMAIN-CONTAINING PROTEIN"/>
    <property type="match status" value="1"/>
</dbReference>
<dbReference type="InterPro" id="IPR031176">
    <property type="entry name" value="ELL/occludin"/>
</dbReference>
<dbReference type="PROSITE" id="PS51980">
    <property type="entry name" value="OCEL"/>
    <property type="match status" value="1"/>
</dbReference>
<comment type="similarity">
    <text evidence="1 2">Belongs to the ELL/occludin family.</text>
</comment>
<dbReference type="SUPFAM" id="SSF144292">
    <property type="entry name" value="occludin/ELL-like"/>
    <property type="match status" value="1"/>
</dbReference>
<evidence type="ECO:0000256" key="3">
    <source>
        <dbReference type="SAM" id="MobiDB-lite"/>
    </source>
</evidence>
<dbReference type="GeneTree" id="ENSGT00940000165847"/>
<accession>A0A8C3WKZ1</accession>
<dbReference type="GO" id="GO:0032968">
    <property type="term" value="P:positive regulation of transcription elongation by RNA polymerase II"/>
    <property type="evidence" value="ECO:0007669"/>
    <property type="project" value="TreeGrafter"/>
</dbReference>